<dbReference type="EMBL" id="PSZO01000016">
    <property type="protein sequence ID" value="TCG10972.1"/>
    <property type="molecule type" value="Genomic_DNA"/>
</dbReference>
<name>A0A4R0XNB7_9MOLU</name>
<evidence type="ECO:0000313" key="3">
    <source>
        <dbReference type="EMBL" id="TCG10972.1"/>
    </source>
</evidence>
<accession>A0A4R0XNB7</accession>
<keyword evidence="4" id="KW-1185">Reference proteome</keyword>
<comment type="caution">
    <text evidence="3">The sequence shown here is derived from an EMBL/GenBank/DDBJ whole genome shotgun (WGS) entry which is preliminary data.</text>
</comment>
<reference evidence="3 4" key="1">
    <citation type="submission" date="2018-02" db="EMBL/GenBank/DDBJ databases">
        <title>Mycoplasma marinum and Mycoplasma todarodis sp. nov., moderately halophilic and psychrotolerant mycoplasmas isolated from cephalopods.</title>
        <authorList>
            <person name="Viver T."/>
        </authorList>
    </citation>
    <scope>NUCLEOTIDE SEQUENCE [LARGE SCALE GENOMIC DNA]</scope>
    <source>
        <strain evidence="3 4">PE</strain>
    </source>
</reference>
<dbReference type="Proteomes" id="UP000294192">
    <property type="component" value="Unassembled WGS sequence"/>
</dbReference>
<feature type="transmembrane region" description="Helical" evidence="1">
    <location>
        <begin position="140"/>
        <end position="160"/>
    </location>
</feature>
<gene>
    <name evidence="3" type="ORF">C4B24_03355</name>
</gene>
<dbReference type="InterPro" id="IPR027417">
    <property type="entry name" value="P-loop_NTPase"/>
</dbReference>
<dbReference type="InterPro" id="IPR011646">
    <property type="entry name" value="KAP_P-loop"/>
</dbReference>
<evidence type="ECO:0000313" key="4">
    <source>
        <dbReference type="Proteomes" id="UP000294192"/>
    </source>
</evidence>
<dbReference type="SUPFAM" id="SSF52540">
    <property type="entry name" value="P-loop containing nucleoside triphosphate hydrolases"/>
    <property type="match status" value="1"/>
</dbReference>
<dbReference type="AlphaFoldDB" id="A0A4R0XNB7"/>
<dbReference type="RefSeq" id="WP_131599343.1">
    <property type="nucleotide sequence ID" value="NZ_CBDBYK010000015.1"/>
</dbReference>
<proteinExistence type="predicted"/>
<protein>
    <recommendedName>
        <fullName evidence="2">KAP NTPase domain-containing protein</fullName>
    </recommendedName>
</protein>
<sequence length="654" mass="77496">MYKEQIEQLIKEVSKKDNNRIIVSGDFGVGKTTMVRKFAEKIKGGFCFNEEGVEGCKNKKAPVKYIDANQDMFHEETIAKIEGIGSIKKEAKHFSENKIWDWLSVLYIKNKKIISFAGIIAILLAIVTIIPLAFEISKWYYMGLIILMPPLMLMLMFLVLHISKIKHKIIIVDNLDRIKFNSFEKILSYKFSKNKIIIFIFDSQNIAERYVEEYGRDLKDPFKIFEKYSTTTINIEYVARQQLHNFFEEEMPNMKDKMQEIIYTLQNAEFSNFRTLKKINGIFLDALPIVEKLEMDMHDYYFILLIRILDPIMAKKIFHEPNFCRNNINQPSFMLGMGEFKESFDKVTLETLGIKNDNSQISRVITSFMESRLVSYNTLWFSSENKELYFFDYELKTIYKTANEIHELSFVRAVDVFRKQQYKGLFGERSLKRIVELMPTTAFEEFYSSNILNSVIQKLSPADFVEKINLKDSGIMRRYEFLEELAGGVIDKYMSGEKKRDIINPRHICFKNNVVIYIESSEVKIFKDFFDAEFQKIRRELTKTKMIQIFKQDSHSIVTNFSFIYFLKVWFQDEIRDLFNNKMINKTWFETTVYYSRKKENFISEEMIMLILSVEGVNLQNVYNNFAGEMMYVDGQEITFNEWIKQKYPSFIKK</sequence>
<feature type="transmembrane region" description="Helical" evidence="1">
    <location>
        <begin position="113"/>
        <end position="134"/>
    </location>
</feature>
<dbReference type="OrthoDB" id="9800307at2"/>
<evidence type="ECO:0000259" key="2">
    <source>
        <dbReference type="Pfam" id="PF07693"/>
    </source>
</evidence>
<dbReference type="Pfam" id="PF07693">
    <property type="entry name" value="KAP_NTPase"/>
    <property type="match status" value="1"/>
</dbReference>
<keyword evidence="1" id="KW-0812">Transmembrane</keyword>
<feature type="domain" description="KAP NTPase" evidence="2">
    <location>
        <begin position="2"/>
        <end position="260"/>
    </location>
</feature>
<keyword evidence="1" id="KW-1133">Transmembrane helix</keyword>
<dbReference type="Gene3D" id="3.40.50.300">
    <property type="entry name" value="P-loop containing nucleotide triphosphate hydrolases"/>
    <property type="match status" value="1"/>
</dbReference>
<keyword evidence="1" id="KW-0472">Membrane</keyword>
<organism evidence="3 4">
    <name type="scientific">Mycoplasma marinum</name>
    <dbReference type="NCBI Taxonomy" id="1937190"/>
    <lineage>
        <taxon>Bacteria</taxon>
        <taxon>Bacillati</taxon>
        <taxon>Mycoplasmatota</taxon>
        <taxon>Mollicutes</taxon>
        <taxon>Mycoplasmataceae</taxon>
        <taxon>Mycoplasma</taxon>
    </lineage>
</organism>
<evidence type="ECO:0000256" key="1">
    <source>
        <dbReference type="SAM" id="Phobius"/>
    </source>
</evidence>